<protein>
    <submittedName>
        <fullName evidence="3">N-acylglucosamine 2-epimerase</fullName>
    </submittedName>
</protein>
<reference evidence="4" key="1">
    <citation type="submission" date="2016-07" db="EMBL/GenBank/DDBJ databases">
        <authorList>
            <person name="Florea S."/>
            <person name="Webb J.S."/>
            <person name="Jaromczyk J."/>
            <person name="Schardl C.L."/>
        </authorList>
    </citation>
    <scope>NUCLEOTIDE SEQUENCE [LARGE SCALE GENOMIC DNA]</scope>
    <source>
        <strain evidence="4">IPBSL-7</strain>
    </source>
</reference>
<evidence type="ECO:0000256" key="1">
    <source>
        <dbReference type="ARBA" id="ARBA00008558"/>
    </source>
</evidence>
<evidence type="ECO:0000256" key="2">
    <source>
        <dbReference type="ARBA" id="ARBA00023235"/>
    </source>
</evidence>
<accession>A0A1C0AR75</accession>
<dbReference type="Gene3D" id="1.50.10.10">
    <property type="match status" value="1"/>
</dbReference>
<dbReference type="InterPro" id="IPR012341">
    <property type="entry name" value="6hp_glycosidase-like_sf"/>
</dbReference>
<keyword evidence="2" id="KW-0413">Isomerase</keyword>
<dbReference type="InterPro" id="IPR008928">
    <property type="entry name" value="6-hairpin_glycosidase_sf"/>
</dbReference>
<dbReference type="RefSeq" id="WP_068750108.1">
    <property type="nucleotide sequence ID" value="NZ_MBQD01000006.1"/>
</dbReference>
<dbReference type="Pfam" id="PF07221">
    <property type="entry name" value="GlcNAc_2-epim"/>
    <property type="match status" value="1"/>
</dbReference>
<organism evidence="3 4">
    <name type="scientific">Tessaracoccus lapidicaptus</name>
    <dbReference type="NCBI Taxonomy" id="1427523"/>
    <lineage>
        <taxon>Bacteria</taxon>
        <taxon>Bacillati</taxon>
        <taxon>Actinomycetota</taxon>
        <taxon>Actinomycetes</taxon>
        <taxon>Propionibacteriales</taxon>
        <taxon>Propionibacteriaceae</taxon>
        <taxon>Tessaracoccus</taxon>
    </lineage>
</organism>
<dbReference type="EMBL" id="MBQD01000006">
    <property type="protein sequence ID" value="OCL36772.1"/>
    <property type="molecule type" value="Genomic_DNA"/>
</dbReference>
<sequence>MTDLFGDHEDRFTDPVHREFLLRHRRDLLDFYQPEVRLADGGMAWIGADGHAMPEMGAQLFIGARMMHVFSLAALEGRPGAGDVVEHGLDFYLDGAGRDHDHDGWVPIVGGSAPQDRKELYGTAQLLLAASSATQAGFSRGPALLAACSDLIDRRFWREEDGICVEGFDRTFTHLDDYRGQNANMHLTEAYLATFEATGERVYLDRALSIARRITGAAASGEGSWRLPEHFTADWRPIPDYNVDDPRHAFRPYGSQPGHWLEWTKLLLQLRGLGADEPWLLPAATALFDGALADAWGDGGGFVYTVDWDGRPVVEERFFWEVAEAMGAARYLWLATGEQRFQEWYETFWRFADSHFIDHRLGSWHSELDVHGNPVALTWDGKPDLYHVYQATLYAELPADRGFAAHLRAAGTQRLAG</sequence>
<comment type="caution">
    <text evidence="3">The sequence shown here is derived from an EMBL/GenBank/DDBJ whole genome shotgun (WGS) entry which is preliminary data.</text>
</comment>
<dbReference type="AlphaFoldDB" id="A0A1C0AR75"/>
<evidence type="ECO:0000313" key="3">
    <source>
        <dbReference type="EMBL" id="OCL36772.1"/>
    </source>
</evidence>
<evidence type="ECO:0000313" key="4">
    <source>
        <dbReference type="Proteomes" id="UP000093501"/>
    </source>
</evidence>
<dbReference type="PANTHER" id="PTHR15108">
    <property type="entry name" value="N-ACYLGLUCOSAMINE-2-EPIMERASE"/>
    <property type="match status" value="1"/>
</dbReference>
<name>A0A1C0AR75_9ACTN</name>
<gene>
    <name evidence="3" type="ORF">BCR15_13220</name>
</gene>
<keyword evidence="4" id="KW-1185">Reference proteome</keyword>
<dbReference type="GO" id="GO:0016853">
    <property type="term" value="F:isomerase activity"/>
    <property type="evidence" value="ECO:0007669"/>
    <property type="project" value="UniProtKB-KW"/>
</dbReference>
<dbReference type="InterPro" id="IPR010819">
    <property type="entry name" value="AGE/CE"/>
</dbReference>
<dbReference type="Proteomes" id="UP000093501">
    <property type="component" value="Unassembled WGS sequence"/>
</dbReference>
<comment type="similarity">
    <text evidence="1">Belongs to the N-acylglucosamine 2-epimerase family.</text>
</comment>
<dbReference type="SUPFAM" id="SSF48208">
    <property type="entry name" value="Six-hairpin glycosidases"/>
    <property type="match status" value="1"/>
</dbReference>
<dbReference type="GO" id="GO:0005975">
    <property type="term" value="P:carbohydrate metabolic process"/>
    <property type="evidence" value="ECO:0007669"/>
    <property type="project" value="InterPro"/>
</dbReference>
<proteinExistence type="inferred from homology"/>